<dbReference type="Proteomes" id="UP000005408">
    <property type="component" value="Unassembled WGS sequence"/>
</dbReference>
<keyword evidence="2" id="KW-1185">Reference proteome</keyword>
<dbReference type="OrthoDB" id="6161244at2759"/>
<accession>A0A8W8M245</accession>
<proteinExistence type="predicted"/>
<dbReference type="PANTHER" id="PTHR14389:SF3">
    <property type="entry name" value="PROTEIN FAM111A-LIKE"/>
    <property type="match status" value="1"/>
</dbReference>
<sequence length="592" mass="67967">MNDTASNSKQVKMNFNFDDPNIAERLHEVEKRYPVGCLPQSLTTPSTDKAKRCLFEKIDSSRSNYRRGANMEAFRTTQERIQPWLKALHLYYIMSCEDTRTVDFVDTHTPFEISTSQHLLEKVTADVKDIKTKKKIYKVTFFIKSGLIQVQGTSYHEFMSKDFPLLLDIVQKICGPLELTVHQSNEETSLQTTTTNKSDCLSPNCMDISQNRHDQHSLQAVHKTDNFDVKLRKSDALHDITNHNDLRVKEGKAFHQPANFQHGEPLRKTDGNSFPCQEALLIYNQEKLFERIGCIKVTLHGKESHGTGFRVGSKYFMTAFHVMEDVLILFWEEVYRRLTKEERMQMKWTDDKIPVDGAWKLSKLLTFVDPSKRKELIEIGKQFITNHVQIKFGFVRDCEYSSLAQCSYEVAFASPSHDVVILELIEDTNLPNPFHLKTINAAATKLHLIGHPGGRKLEHDPSCKIIKDQKELENLVKEGISFFTSRGCKEDQVKEDYKPCILSPDHLLFHCSESITHGASGSPLIVIINEKEAQVIGMLLRGHPKFYYNYDKRNGVRLDLLVESGISMEKVRSLLICHSLHDLAADIFPEQF</sequence>
<evidence type="ECO:0000313" key="2">
    <source>
        <dbReference type="Proteomes" id="UP000005408"/>
    </source>
</evidence>
<dbReference type="InterPro" id="IPR009003">
    <property type="entry name" value="Peptidase_S1_PA"/>
</dbReference>
<dbReference type="EnsemblMetazoa" id="G30836.2">
    <property type="protein sequence ID" value="G30836.2:cds"/>
    <property type="gene ID" value="G30836"/>
</dbReference>
<dbReference type="SUPFAM" id="SSF50494">
    <property type="entry name" value="Trypsin-like serine proteases"/>
    <property type="match status" value="1"/>
</dbReference>
<evidence type="ECO:0000313" key="1">
    <source>
        <dbReference type="EnsemblMetazoa" id="G30836.2:cds"/>
    </source>
</evidence>
<name>A0A8W8M245_MAGGI</name>
<dbReference type="AlphaFoldDB" id="A0A8W8M245"/>
<organism evidence="1 2">
    <name type="scientific">Magallana gigas</name>
    <name type="common">Pacific oyster</name>
    <name type="synonym">Crassostrea gigas</name>
    <dbReference type="NCBI Taxonomy" id="29159"/>
    <lineage>
        <taxon>Eukaryota</taxon>
        <taxon>Metazoa</taxon>
        <taxon>Spiralia</taxon>
        <taxon>Lophotrochozoa</taxon>
        <taxon>Mollusca</taxon>
        <taxon>Bivalvia</taxon>
        <taxon>Autobranchia</taxon>
        <taxon>Pteriomorphia</taxon>
        <taxon>Ostreida</taxon>
        <taxon>Ostreoidea</taxon>
        <taxon>Ostreidae</taxon>
        <taxon>Magallana</taxon>
    </lineage>
</organism>
<reference evidence="1" key="1">
    <citation type="submission" date="2022-08" db="UniProtKB">
        <authorList>
            <consortium name="EnsemblMetazoa"/>
        </authorList>
    </citation>
    <scope>IDENTIFICATION</scope>
    <source>
        <strain evidence="1">05x7-T-G4-1.051#20</strain>
    </source>
</reference>
<protein>
    <submittedName>
        <fullName evidence="1">Uncharacterized protein</fullName>
    </submittedName>
</protein>
<dbReference type="PANTHER" id="PTHR14389">
    <property type="entry name" value="SI:CH1073-475A24.1"/>
    <property type="match status" value="1"/>
</dbReference>